<organism evidence="1 2">
    <name type="scientific">Paraburkholderia ribeironis</name>
    <dbReference type="NCBI Taxonomy" id="1247936"/>
    <lineage>
        <taxon>Bacteria</taxon>
        <taxon>Pseudomonadati</taxon>
        <taxon>Pseudomonadota</taxon>
        <taxon>Betaproteobacteria</taxon>
        <taxon>Burkholderiales</taxon>
        <taxon>Burkholderiaceae</taxon>
        <taxon>Paraburkholderia</taxon>
    </lineage>
</organism>
<dbReference type="AlphaFoldDB" id="A0A1N7SDP7"/>
<dbReference type="RefSeq" id="WP_245841548.1">
    <property type="nucleotide sequence ID" value="NZ_CYGX02000057.1"/>
</dbReference>
<proteinExistence type="predicted"/>
<dbReference type="STRING" id="1247936.BN2475_570048"/>
<keyword evidence="2" id="KW-1185">Reference proteome</keyword>
<evidence type="ECO:0000313" key="1">
    <source>
        <dbReference type="EMBL" id="SIT45538.1"/>
    </source>
</evidence>
<evidence type="ECO:0000313" key="2">
    <source>
        <dbReference type="Proteomes" id="UP000187012"/>
    </source>
</evidence>
<gene>
    <name evidence="1" type="ORF">BN2475_570048</name>
</gene>
<accession>A0A1N7SDP7</accession>
<protein>
    <submittedName>
        <fullName evidence="1">Uncharacterized protein</fullName>
    </submittedName>
</protein>
<reference evidence="1 2" key="1">
    <citation type="submission" date="2016-12" db="EMBL/GenBank/DDBJ databases">
        <authorList>
            <person name="Song W.-J."/>
            <person name="Kurnit D.M."/>
        </authorList>
    </citation>
    <scope>NUCLEOTIDE SEQUENCE [LARGE SCALE GENOMIC DNA]</scope>
    <source>
        <strain evidence="1 2">STM7296</strain>
    </source>
</reference>
<dbReference type="Proteomes" id="UP000187012">
    <property type="component" value="Unassembled WGS sequence"/>
</dbReference>
<sequence>MNHTIRSGRNWTARVSGANICRLCALLGVLVPAVGMGAQPRTINIATGTYGQNCGAPRGNATPDLAHRCDGRLSCSYALPEAPEGKQAAACRRDFVAEWRCDSGEFHTAAIAPGATPNDTLVLSCIEETGAGK</sequence>
<dbReference type="EMBL" id="CYGX02000057">
    <property type="protein sequence ID" value="SIT45538.1"/>
    <property type="molecule type" value="Genomic_DNA"/>
</dbReference>
<name>A0A1N7SDP7_9BURK</name>